<sequence length="483" mass="54838">MKKGLIGTLCLGLWAMLSSGLAAAQGYRIEATLVGLKDTSCILGHYNYSGQQFIAKDTARADANGRMVFEGTDPLPGGLYLILLPGQQKLVQIVYSGKETEFSLKTDTSSVVKSMVVNGSEENRAFYEYQQKLNQIMTEVEALNAEKKLKNDDASTAVTDKKIKDLQQQFTTYQQKFLQENRDSFTAKLLKASMDPVIPPAPMLANGKKDSLWVFNYYKAHYWDNFDFSDARMLRTPFVQPKLERYVKDLIVQVPDSIIKDADALIKKAAANKELRSRIIYYFTSEYENPKVVGTEGVFVHMAEKYYLSGEMEVSDDAKKRIGERVASMKPLLVNRVIPDLTLTNPNQQPISIHGIKADYTVLFFFSPTCGHCKEAAPKLKEFYDANKAKGVKVLAIATEQNPAEWQKFIKEYKLEEILNGYDYTSRTDYRTQYDVFSTPTIYVLDKNKKIIARRMPIEQLDDFFNFYLKNNAKEGTKSASVK</sequence>
<dbReference type="RefSeq" id="WP_152758234.1">
    <property type="nucleotide sequence ID" value="NZ_WHLY01000002.1"/>
</dbReference>
<reference evidence="4 5" key="1">
    <citation type="submission" date="2019-10" db="EMBL/GenBank/DDBJ databases">
        <title>Draft Genome Sequence of Cytophagaceae sp. SJW1-29.</title>
        <authorList>
            <person name="Choi A."/>
        </authorList>
    </citation>
    <scope>NUCLEOTIDE SEQUENCE [LARGE SCALE GENOMIC DNA]</scope>
    <source>
        <strain evidence="4 5">SJW1-29</strain>
    </source>
</reference>
<dbReference type="EMBL" id="WHLY01000002">
    <property type="protein sequence ID" value="MPR33183.1"/>
    <property type="molecule type" value="Genomic_DNA"/>
</dbReference>
<keyword evidence="2" id="KW-0732">Signal</keyword>
<dbReference type="InterPro" id="IPR050553">
    <property type="entry name" value="Thioredoxin_ResA/DsbE_sf"/>
</dbReference>
<evidence type="ECO:0000259" key="3">
    <source>
        <dbReference type="PROSITE" id="PS51352"/>
    </source>
</evidence>
<gene>
    <name evidence="4" type="ORF">GBK04_07380</name>
</gene>
<dbReference type="InterPro" id="IPR000866">
    <property type="entry name" value="AhpC/TSA"/>
</dbReference>
<dbReference type="GO" id="GO:0016209">
    <property type="term" value="F:antioxidant activity"/>
    <property type="evidence" value="ECO:0007669"/>
    <property type="project" value="InterPro"/>
</dbReference>
<feature type="signal peptide" evidence="2">
    <location>
        <begin position="1"/>
        <end position="24"/>
    </location>
</feature>
<comment type="caution">
    <text evidence="4">The sequence shown here is derived from an EMBL/GenBank/DDBJ whole genome shotgun (WGS) entry which is preliminary data.</text>
</comment>
<dbReference type="InterPro" id="IPR025380">
    <property type="entry name" value="DUF4369"/>
</dbReference>
<dbReference type="CDD" id="cd02966">
    <property type="entry name" value="TlpA_like_family"/>
    <property type="match status" value="1"/>
</dbReference>
<accession>A0A7C9BFE1</accession>
<dbReference type="PROSITE" id="PS51352">
    <property type="entry name" value="THIOREDOXIN_2"/>
    <property type="match status" value="1"/>
</dbReference>
<feature type="coiled-coil region" evidence="1">
    <location>
        <begin position="126"/>
        <end position="153"/>
    </location>
</feature>
<dbReference type="GO" id="GO:0016491">
    <property type="term" value="F:oxidoreductase activity"/>
    <property type="evidence" value="ECO:0007669"/>
    <property type="project" value="InterPro"/>
</dbReference>
<dbReference type="AlphaFoldDB" id="A0A7C9BFE1"/>
<dbReference type="Pfam" id="PF14289">
    <property type="entry name" value="DUF4369"/>
    <property type="match status" value="1"/>
</dbReference>
<dbReference type="PANTHER" id="PTHR42852">
    <property type="entry name" value="THIOL:DISULFIDE INTERCHANGE PROTEIN DSBE"/>
    <property type="match status" value="1"/>
</dbReference>
<dbReference type="Gene3D" id="3.40.30.10">
    <property type="entry name" value="Glutaredoxin"/>
    <property type="match status" value="1"/>
</dbReference>
<dbReference type="InterPro" id="IPR033395">
    <property type="entry name" value="DUF5106"/>
</dbReference>
<feature type="domain" description="Thioredoxin" evidence="3">
    <location>
        <begin position="332"/>
        <end position="474"/>
    </location>
</feature>
<feature type="chain" id="PRO_5028887879" evidence="2">
    <location>
        <begin position="25"/>
        <end position="483"/>
    </location>
</feature>
<dbReference type="InterPro" id="IPR036249">
    <property type="entry name" value="Thioredoxin-like_sf"/>
</dbReference>
<dbReference type="Pfam" id="PF17127">
    <property type="entry name" value="DUF5106"/>
    <property type="match status" value="1"/>
</dbReference>
<evidence type="ECO:0000313" key="5">
    <source>
        <dbReference type="Proteomes" id="UP000479293"/>
    </source>
</evidence>
<dbReference type="Pfam" id="PF00578">
    <property type="entry name" value="AhpC-TSA"/>
    <property type="match status" value="1"/>
</dbReference>
<dbReference type="InterPro" id="IPR013766">
    <property type="entry name" value="Thioredoxin_domain"/>
</dbReference>
<protein>
    <submittedName>
        <fullName evidence="4">Redoxin domain-containing protein</fullName>
    </submittedName>
</protein>
<proteinExistence type="predicted"/>
<evidence type="ECO:0000256" key="2">
    <source>
        <dbReference type="SAM" id="SignalP"/>
    </source>
</evidence>
<evidence type="ECO:0000256" key="1">
    <source>
        <dbReference type="SAM" id="Coils"/>
    </source>
</evidence>
<dbReference type="PANTHER" id="PTHR42852:SF13">
    <property type="entry name" value="PROTEIN DIPZ"/>
    <property type="match status" value="1"/>
</dbReference>
<dbReference type="Proteomes" id="UP000479293">
    <property type="component" value="Unassembled WGS sequence"/>
</dbReference>
<keyword evidence="1" id="KW-0175">Coiled coil</keyword>
<evidence type="ECO:0000313" key="4">
    <source>
        <dbReference type="EMBL" id="MPR33183.1"/>
    </source>
</evidence>
<keyword evidence="5" id="KW-1185">Reference proteome</keyword>
<name>A0A7C9BFE1_9BACT</name>
<dbReference type="SUPFAM" id="SSF52833">
    <property type="entry name" value="Thioredoxin-like"/>
    <property type="match status" value="1"/>
</dbReference>
<organism evidence="4 5">
    <name type="scientific">Salmonirosea aquatica</name>
    <dbReference type="NCBI Taxonomy" id="2654236"/>
    <lineage>
        <taxon>Bacteria</taxon>
        <taxon>Pseudomonadati</taxon>
        <taxon>Bacteroidota</taxon>
        <taxon>Cytophagia</taxon>
        <taxon>Cytophagales</taxon>
        <taxon>Spirosomataceae</taxon>
        <taxon>Salmonirosea</taxon>
    </lineage>
</organism>